<dbReference type="SUPFAM" id="SSF56219">
    <property type="entry name" value="DNase I-like"/>
    <property type="match status" value="1"/>
</dbReference>
<comment type="caution">
    <text evidence="1">The sequence shown here is derived from an EMBL/GenBank/DDBJ whole genome shotgun (WGS) entry which is preliminary data.</text>
</comment>
<keyword evidence="2" id="KW-1185">Reference proteome</keyword>
<dbReference type="OrthoDB" id="5849054at2759"/>
<evidence type="ECO:0008006" key="3">
    <source>
        <dbReference type="Google" id="ProtNLM"/>
    </source>
</evidence>
<dbReference type="EMBL" id="JARK01001380">
    <property type="protein sequence ID" value="EYC13302.1"/>
    <property type="molecule type" value="Genomic_DNA"/>
</dbReference>
<proteinExistence type="predicted"/>
<organism evidence="1 2">
    <name type="scientific">Ancylostoma ceylanicum</name>
    <dbReference type="NCBI Taxonomy" id="53326"/>
    <lineage>
        <taxon>Eukaryota</taxon>
        <taxon>Metazoa</taxon>
        <taxon>Ecdysozoa</taxon>
        <taxon>Nematoda</taxon>
        <taxon>Chromadorea</taxon>
        <taxon>Rhabditida</taxon>
        <taxon>Rhabditina</taxon>
        <taxon>Rhabditomorpha</taxon>
        <taxon>Strongyloidea</taxon>
        <taxon>Ancylostomatidae</taxon>
        <taxon>Ancylostomatinae</taxon>
        <taxon>Ancylostoma</taxon>
    </lineage>
</organism>
<dbReference type="InterPro" id="IPR027124">
    <property type="entry name" value="Swc5/CFDP1/2"/>
</dbReference>
<gene>
    <name evidence="1" type="primary">Acey_s0044.g904</name>
    <name evidence="1" type="ORF">Y032_0044g904</name>
</gene>
<dbReference type="Gene3D" id="3.60.10.10">
    <property type="entry name" value="Endonuclease/exonuclease/phosphatase"/>
    <property type="match status" value="1"/>
</dbReference>
<dbReference type="PANTHER" id="PTHR23227">
    <property type="entry name" value="BUCENTAUR RELATED"/>
    <property type="match status" value="1"/>
</dbReference>
<reference evidence="2" key="1">
    <citation type="journal article" date="2015" name="Nat. Genet.">
        <title>The genome and transcriptome of the zoonotic hookworm Ancylostoma ceylanicum identify infection-specific gene families.</title>
        <authorList>
            <person name="Schwarz E.M."/>
            <person name="Hu Y."/>
            <person name="Antoshechkin I."/>
            <person name="Miller M.M."/>
            <person name="Sternberg P.W."/>
            <person name="Aroian R.V."/>
        </authorList>
    </citation>
    <scope>NUCLEOTIDE SEQUENCE</scope>
    <source>
        <strain evidence="2">HY135</strain>
    </source>
</reference>
<dbReference type="AlphaFoldDB" id="A0A016UEK1"/>
<dbReference type="PANTHER" id="PTHR23227:SF83">
    <property type="entry name" value="ENDONUCLEASE_EXONUCLEASE_PHOSPHATASE DOMAIN-CONTAINING PROTEIN"/>
    <property type="match status" value="1"/>
</dbReference>
<dbReference type="Proteomes" id="UP000024635">
    <property type="component" value="Unassembled WGS sequence"/>
</dbReference>
<sequence length="209" mass="23665">MKSAEWLTAFFNQVVEEKKTPVDLQRSVIVSIWKRKGNSADCANYRSIRLLSHLCGEDVKDELCDQLANSIRSAPKDDYFVVGGDFNGHVGQDRSGLERVHGEKGVGIKNFDGKRLTDLAEAHDLAIISTFFAKRRSQKITYSSGGRETEIDHVLVRRRWLKTVKDVKAIPGEDVVGQLIPVLVDLDIPFPRRCRPETKRVFMVDARQI</sequence>
<name>A0A016UEK1_9BILA</name>
<dbReference type="InterPro" id="IPR036691">
    <property type="entry name" value="Endo/exonu/phosph_ase_sf"/>
</dbReference>
<accession>A0A016UEK1</accession>
<dbReference type="STRING" id="53326.A0A016UEK1"/>
<evidence type="ECO:0000313" key="1">
    <source>
        <dbReference type="EMBL" id="EYC13302.1"/>
    </source>
</evidence>
<evidence type="ECO:0000313" key="2">
    <source>
        <dbReference type="Proteomes" id="UP000024635"/>
    </source>
</evidence>
<protein>
    <recommendedName>
        <fullName evidence="3">Endonuclease/exonuclease/phosphatase domain-containing protein</fullName>
    </recommendedName>
</protein>